<name>A0ACC2YYR1_9PEZI</name>
<sequence length="118" mass="13472">MVFALSDALAFDSQARPGTETMEHPGDLSELWDGVQSYLMDLRTATREFNRFTNRHLSMSEESEKKAVKESVEQLEEALAELLEAISLVREMLDMQVARRSLEESQKSIEMAKLYIGE</sequence>
<dbReference type="EMBL" id="JAPDRP010000017">
    <property type="protein sequence ID" value="KAJ9640313.1"/>
    <property type="molecule type" value="Genomic_DNA"/>
</dbReference>
<evidence type="ECO:0000313" key="2">
    <source>
        <dbReference type="Proteomes" id="UP001172680"/>
    </source>
</evidence>
<proteinExistence type="predicted"/>
<organism evidence="1 2">
    <name type="scientific">Coniosporium tulheliwenetii</name>
    <dbReference type="NCBI Taxonomy" id="3383036"/>
    <lineage>
        <taxon>Eukaryota</taxon>
        <taxon>Fungi</taxon>
        <taxon>Dikarya</taxon>
        <taxon>Ascomycota</taxon>
        <taxon>Pezizomycotina</taxon>
        <taxon>Dothideomycetes</taxon>
        <taxon>Dothideomycetes incertae sedis</taxon>
        <taxon>Coniosporium</taxon>
    </lineage>
</organism>
<accession>A0ACC2YYR1</accession>
<comment type="caution">
    <text evidence="1">The sequence shown here is derived from an EMBL/GenBank/DDBJ whole genome shotgun (WGS) entry which is preliminary data.</text>
</comment>
<dbReference type="Proteomes" id="UP001172680">
    <property type="component" value="Unassembled WGS sequence"/>
</dbReference>
<gene>
    <name evidence="1" type="ORF">H2199_005852</name>
</gene>
<evidence type="ECO:0000313" key="1">
    <source>
        <dbReference type="EMBL" id="KAJ9640313.1"/>
    </source>
</evidence>
<keyword evidence="2" id="KW-1185">Reference proteome</keyword>
<protein>
    <submittedName>
        <fullName evidence="1">Uncharacterized protein</fullName>
    </submittedName>
</protein>
<reference evidence="1" key="1">
    <citation type="submission" date="2022-10" db="EMBL/GenBank/DDBJ databases">
        <title>Culturing micro-colonial fungi from biological soil crusts in the Mojave desert and describing Neophaeococcomyces mojavensis, and introducing the new genera and species Taxawa tesnikishii.</title>
        <authorList>
            <person name="Kurbessoian T."/>
            <person name="Stajich J.E."/>
        </authorList>
    </citation>
    <scope>NUCLEOTIDE SEQUENCE</scope>
    <source>
        <strain evidence="1">JES_115</strain>
    </source>
</reference>